<dbReference type="Gene3D" id="3.90.180.10">
    <property type="entry name" value="Medium-chain alcohol dehydrogenases, catalytic domain"/>
    <property type="match status" value="1"/>
</dbReference>
<name>A0A430B0M2_9ENTE</name>
<protein>
    <submittedName>
        <fullName evidence="3">Alcohol dehydrogenase</fullName>
    </submittedName>
</protein>
<dbReference type="AlphaFoldDB" id="A0A430B0M2"/>
<dbReference type="OrthoDB" id="9792162at2"/>
<dbReference type="PANTHER" id="PTHR44154">
    <property type="entry name" value="QUINONE OXIDOREDUCTASE"/>
    <property type="match status" value="1"/>
</dbReference>
<dbReference type="GO" id="GO:0016491">
    <property type="term" value="F:oxidoreductase activity"/>
    <property type="evidence" value="ECO:0007669"/>
    <property type="project" value="InterPro"/>
</dbReference>
<dbReference type="InterPro" id="IPR051603">
    <property type="entry name" value="Zinc-ADH_QOR/CCCR"/>
</dbReference>
<organism evidence="3 4">
    <name type="scientific">Vagococcus acidifermentans</name>
    <dbReference type="NCBI Taxonomy" id="564710"/>
    <lineage>
        <taxon>Bacteria</taxon>
        <taxon>Bacillati</taxon>
        <taxon>Bacillota</taxon>
        <taxon>Bacilli</taxon>
        <taxon>Lactobacillales</taxon>
        <taxon>Enterococcaceae</taxon>
        <taxon>Vagococcus</taxon>
    </lineage>
</organism>
<evidence type="ECO:0000256" key="1">
    <source>
        <dbReference type="ARBA" id="ARBA00022857"/>
    </source>
</evidence>
<dbReference type="Proteomes" id="UP000286773">
    <property type="component" value="Unassembled WGS sequence"/>
</dbReference>
<feature type="domain" description="Enoyl reductase (ER)" evidence="2">
    <location>
        <begin position="14"/>
        <end position="311"/>
    </location>
</feature>
<keyword evidence="1" id="KW-0521">NADP</keyword>
<dbReference type="SUPFAM" id="SSF50129">
    <property type="entry name" value="GroES-like"/>
    <property type="match status" value="1"/>
</dbReference>
<dbReference type="InterPro" id="IPR036291">
    <property type="entry name" value="NAD(P)-bd_dom_sf"/>
</dbReference>
<gene>
    <name evidence="3" type="ORF">CBF27_03035</name>
</gene>
<dbReference type="PANTHER" id="PTHR44154:SF1">
    <property type="entry name" value="QUINONE OXIDOREDUCTASE"/>
    <property type="match status" value="1"/>
</dbReference>
<accession>A0A430B0M2</accession>
<dbReference type="RefSeq" id="WP_126812288.1">
    <property type="nucleotide sequence ID" value="NZ_NGKC01000002.1"/>
</dbReference>
<dbReference type="Pfam" id="PF13602">
    <property type="entry name" value="ADH_zinc_N_2"/>
    <property type="match status" value="1"/>
</dbReference>
<dbReference type="SUPFAM" id="SSF51735">
    <property type="entry name" value="NAD(P)-binding Rossmann-fold domains"/>
    <property type="match status" value="1"/>
</dbReference>
<evidence type="ECO:0000313" key="4">
    <source>
        <dbReference type="Proteomes" id="UP000286773"/>
    </source>
</evidence>
<dbReference type="InterPro" id="IPR011032">
    <property type="entry name" value="GroES-like_sf"/>
</dbReference>
<comment type="caution">
    <text evidence="3">The sequence shown here is derived from an EMBL/GenBank/DDBJ whole genome shotgun (WGS) entry which is preliminary data.</text>
</comment>
<evidence type="ECO:0000259" key="2">
    <source>
        <dbReference type="SMART" id="SM00829"/>
    </source>
</evidence>
<reference evidence="3 4" key="1">
    <citation type="submission" date="2017-05" db="EMBL/GenBank/DDBJ databases">
        <title>Vagococcus spp. assemblies.</title>
        <authorList>
            <person name="Gulvik C.A."/>
        </authorList>
    </citation>
    <scope>NUCLEOTIDE SEQUENCE [LARGE SCALE GENOMIC DNA]</scope>
    <source>
        <strain evidence="3 4">LMG 24798</strain>
    </source>
</reference>
<dbReference type="EMBL" id="NGKC01000002">
    <property type="protein sequence ID" value="RSU13890.1"/>
    <property type="molecule type" value="Genomic_DNA"/>
</dbReference>
<dbReference type="CDD" id="cd05289">
    <property type="entry name" value="MDR_like_2"/>
    <property type="match status" value="1"/>
</dbReference>
<dbReference type="InterPro" id="IPR020843">
    <property type="entry name" value="ER"/>
</dbReference>
<evidence type="ECO:0000313" key="3">
    <source>
        <dbReference type="EMBL" id="RSU13890.1"/>
    </source>
</evidence>
<keyword evidence="4" id="KW-1185">Reference proteome</keyword>
<dbReference type="Gene3D" id="3.40.50.720">
    <property type="entry name" value="NAD(P)-binding Rossmann-like Domain"/>
    <property type="match status" value="1"/>
</dbReference>
<proteinExistence type="predicted"/>
<dbReference type="InterPro" id="IPR013154">
    <property type="entry name" value="ADH-like_N"/>
</dbReference>
<dbReference type="Pfam" id="PF08240">
    <property type="entry name" value="ADH_N"/>
    <property type="match status" value="1"/>
</dbReference>
<dbReference type="SMART" id="SM00829">
    <property type="entry name" value="PKS_ER"/>
    <property type="match status" value="1"/>
</dbReference>
<sequence length="313" mass="33933">MKRFAITSFGDAEKVFQEIEAAPRELTTPRHIRVAIKAFAVNPYDIAFRKGEMSPKRLPNFPYVLGKDAAGIVTEIGEEVTQFTVGDPVIIHPVGGAYGEEIVLPGHKAVLKPENMSWAEAAGLVTPGITAYHLVTHFLKPPPKTIVMIQGASGSVGSLLVQLLKQLDVVILASASSANKSFVEALGVDRFAAYDKEDVGAAFLNQADIVIDATKGGRTSTSGMAIMKTGGTYVALNRLPEEHARTKSGIYRQFGPSPEYDDAEALRALSHLFANQQLHINIAQIFTPTLETIVQSHHLLEGHPPNGKLIFEW</sequence>